<sequence length="145" mass="16242">MPFLYRQKVLFQHCDPAGIVFYPRYFEMMNATVEEWFEARLGHSFAHLHGAMQAGVPTAALQVTFSAPSRLGDMLDITLHLRRLGRSSADLEFVASCGGELRLHMTSTLVFVSLRDSASRPWPDALRARLIDVLEAREAPLQAPA</sequence>
<protein>
    <submittedName>
        <fullName evidence="1">1,4-dihydroxy-2-naphthoyl-CoA hydrolase</fullName>
        <ecNumber evidence="1">3.1.2.28</ecNumber>
    </submittedName>
</protein>
<dbReference type="InterPro" id="IPR029069">
    <property type="entry name" value="HotDog_dom_sf"/>
</dbReference>
<dbReference type="Gene3D" id="3.10.129.10">
    <property type="entry name" value="Hotdog Thioesterase"/>
    <property type="match status" value="1"/>
</dbReference>
<comment type="caution">
    <text evidence="1">The sequence shown here is derived from an EMBL/GenBank/DDBJ whole genome shotgun (WGS) entry which is preliminary data.</text>
</comment>
<keyword evidence="1" id="KW-0378">Hydrolase</keyword>
<evidence type="ECO:0000313" key="1">
    <source>
        <dbReference type="EMBL" id="OIQ73596.1"/>
    </source>
</evidence>
<name>A0A1J5Q157_9ZZZZ</name>
<dbReference type="Pfam" id="PF13279">
    <property type="entry name" value="4HBT_2"/>
    <property type="match status" value="1"/>
</dbReference>
<dbReference type="EMBL" id="MLJW01002809">
    <property type="protein sequence ID" value="OIQ73596.1"/>
    <property type="molecule type" value="Genomic_DNA"/>
</dbReference>
<gene>
    <name evidence="1" type="ORF">GALL_447660</name>
</gene>
<dbReference type="CDD" id="cd00586">
    <property type="entry name" value="4HBT"/>
    <property type="match status" value="1"/>
</dbReference>
<organism evidence="1">
    <name type="scientific">mine drainage metagenome</name>
    <dbReference type="NCBI Taxonomy" id="410659"/>
    <lineage>
        <taxon>unclassified sequences</taxon>
        <taxon>metagenomes</taxon>
        <taxon>ecological metagenomes</taxon>
    </lineage>
</organism>
<dbReference type="SUPFAM" id="SSF54637">
    <property type="entry name" value="Thioesterase/thiol ester dehydrase-isomerase"/>
    <property type="match status" value="1"/>
</dbReference>
<dbReference type="EC" id="3.1.2.28" evidence="1"/>
<reference evidence="1" key="1">
    <citation type="submission" date="2016-10" db="EMBL/GenBank/DDBJ databases">
        <title>Sequence of Gallionella enrichment culture.</title>
        <authorList>
            <person name="Poehlein A."/>
            <person name="Muehling M."/>
            <person name="Daniel R."/>
        </authorList>
    </citation>
    <scope>NUCLEOTIDE SEQUENCE</scope>
</reference>
<accession>A0A1J5Q157</accession>
<dbReference type="AlphaFoldDB" id="A0A1J5Q157"/>
<proteinExistence type="predicted"/>
<dbReference type="GO" id="GO:0061522">
    <property type="term" value="F:1,4-dihydroxy-2-naphthoyl-CoA thioesterase activity"/>
    <property type="evidence" value="ECO:0007669"/>
    <property type="project" value="UniProtKB-EC"/>
</dbReference>